<feature type="chain" id="PRO_5043695766" description="Alpha-L-arabinofuranosidase B catalytic domain-containing protein" evidence="3">
    <location>
        <begin position="19"/>
        <end position="329"/>
    </location>
</feature>
<evidence type="ECO:0000256" key="2">
    <source>
        <dbReference type="PIRSR" id="PIRSR638964-3"/>
    </source>
</evidence>
<dbReference type="SUPFAM" id="SSF49899">
    <property type="entry name" value="Concanavalin A-like lectins/glucanases"/>
    <property type="match status" value="1"/>
</dbReference>
<feature type="signal peptide" evidence="3">
    <location>
        <begin position="1"/>
        <end position="18"/>
    </location>
</feature>
<evidence type="ECO:0000259" key="4">
    <source>
        <dbReference type="Pfam" id="PF09206"/>
    </source>
</evidence>
<dbReference type="EMBL" id="CANTFK010000343">
    <property type="protein sequence ID" value="CAI5714561.1"/>
    <property type="molecule type" value="Genomic_DNA"/>
</dbReference>
<protein>
    <recommendedName>
        <fullName evidence="4">Alpha-L-arabinofuranosidase B catalytic domain-containing protein</fullName>
    </recommendedName>
</protein>
<name>A0AAV0T7C7_9STRA</name>
<dbReference type="GO" id="GO:0045490">
    <property type="term" value="P:pectin catabolic process"/>
    <property type="evidence" value="ECO:0007669"/>
    <property type="project" value="TreeGrafter"/>
</dbReference>
<feature type="disulfide bond" evidence="2">
    <location>
        <begin position="21"/>
        <end position="31"/>
    </location>
</feature>
<feature type="active site" description="Proton donor" evidence="1">
    <location>
        <position position="291"/>
    </location>
</feature>
<dbReference type="PANTHER" id="PTHR39447">
    <property type="entry name" value="ALPHA-L-ARABINOFURANOSIDASE B"/>
    <property type="match status" value="1"/>
</dbReference>
<proteinExistence type="predicted"/>
<feature type="active site" description="Nucleophile" evidence="1">
    <location>
        <position position="217"/>
    </location>
</feature>
<dbReference type="InterPro" id="IPR015289">
    <property type="entry name" value="A-L-arabinofuranosidase_B_cat"/>
</dbReference>
<reference evidence="5 7" key="1">
    <citation type="submission" date="2021-11" db="EMBL/GenBank/DDBJ databases">
        <authorList>
            <person name="Islam A."/>
            <person name="Islam S."/>
            <person name="Flora M.S."/>
            <person name="Rahman M."/>
            <person name="Ziaur R.M."/>
            <person name="Epstein J.H."/>
            <person name="Hassan M."/>
            <person name="Klassen M."/>
            <person name="Woodard K."/>
            <person name="Webb A."/>
            <person name="Webby R.J."/>
            <person name="El Zowalaty M.E."/>
        </authorList>
    </citation>
    <scope>NUCLEOTIDE SEQUENCE [LARGE SCALE GENOMIC DNA]</scope>
    <source>
        <strain evidence="5">Pf1</strain>
    </source>
</reference>
<dbReference type="GO" id="GO:0031221">
    <property type="term" value="P:arabinan metabolic process"/>
    <property type="evidence" value="ECO:0007669"/>
    <property type="project" value="InterPro"/>
</dbReference>
<evidence type="ECO:0000256" key="3">
    <source>
        <dbReference type="SAM" id="SignalP"/>
    </source>
</evidence>
<evidence type="ECO:0000313" key="5">
    <source>
        <dbReference type="EMBL" id="CAH0485386.1"/>
    </source>
</evidence>
<keyword evidence="3" id="KW-0732">Signal</keyword>
<feature type="domain" description="Alpha-L-arabinofuranosidase B catalytic" evidence="4">
    <location>
        <begin position="20"/>
        <end position="327"/>
    </location>
</feature>
<dbReference type="AlphaFoldDB" id="A0AAV0T7C7"/>
<feature type="disulfide bond" evidence="2">
    <location>
        <begin position="81"/>
        <end position="86"/>
    </location>
</feature>
<evidence type="ECO:0000313" key="6">
    <source>
        <dbReference type="EMBL" id="CAI5714561.1"/>
    </source>
</evidence>
<dbReference type="EMBL" id="CAKLBC010000213">
    <property type="protein sequence ID" value="CAH0485386.1"/>
    <property type="molecule type" value="Genomic_DNA"/>
</dbReference>
<dbReference type="Pfam" id="PF09206">
    <property type="entry name" value="ArabFuran-catal"/>
    <property type="match status" value="1"/>
</dbReference>
<dbReference type="Proteomes" id="UP001159659">
    <property type="component" value="Unassembled WGS sequence"/>
</dbReference>
<dbReference type="GO" id="GO:0019566">
    <property type="term" value="P:arabinose metabolic process"/>
    <property type="evidence" value="ECO:0007669"/>
    <property type="project" value="InterPro"/>
</dbReference>
<keyword evidence="2" id="KW-1015">Disulfide bond</keyword>
<reference evidence="6" key="2">
    <citation type="submission" date="2022-12" db="EMBL/GenBank/DDBJ databases">
        <authorList>
            <person name="Webb A."/>
        </authorList>
    </citation>
    <scope>NUCLEOTIDE SEQUENCE</scope>
    <source>
        <strain evidence="6">Pf2</strain>
    </source>
</reference>
<gene>
    <name evidence="5" type="ORF">PFR001_LOCUS1085</name>
    <name evidence="6" type="ORF">PFR002_LOCUS2934</name>
</gene>
<keyword evidence="7" id="KW-1185">Reference proteome</keyword>
<dbReference type="Proteomes" id="UP001157938">
    <property type="component" value="Unassembled WGS sequence"/>
</dbReference>
<dbReference type="InterPro" id="IPR038964">
    <property type="entry name" value="ABFB"/>
</dbReference>
<dbReference type="PANTHER" id="PTHR39447:SF2">
    <property type="entry name" value="ALPHA-L-ARABINOFURANOSIDASE B"/>
    <property type="match status" value="1"/>
</dbReference>
<evidence type="ECO:0000256" key="1">
    <source>
        <dbReference type="PIRSR" id="PIRSR638964-1"/>
    </source>
</evidence>
<accession>A0AAV0T7C7</accession>
<sequence length="329" mass="35228">MLSGLPLFTAVLIAVARAGPCDIYEEAGTPCVAAHSTVRALLDDYKQGLYQVKRESDQKTLDILPKTSGGIADVSLHDEFCDDTVCHISIIYDQSGKSNHLTAAPAGGAKKKADHPAVANRLPVKINKHKAYGVWVEEGIGYRNDNTDGIAIKDEAQAIYMIVDGTRSNDGCCFDYGNAETTNNDEGAGTMEAVYFGKNKYWGQGSGTGPWIMADLEDGLFGCAEKYCPYLPTVEYPFLVAMLKGRSGGTFALKQGNAQSGHLKTIYDGPRPPKYTIMNKKGAIVLGIGGDNSNGAIGNFFEGCIVKGNPNAAIDNKIQENIVSAHYGQ</sequence>
<dbReference type="SMR" id="A0AAV0T7C7"/>
<dbReference type="InterPro" id="IPR013320">
    <property type="entry name" value="ConA-like_dom_sf"/>
</dbReference>
<evidence type="ECO:0000313" key="8">
    <source>
        <dbReference type="Proteomes" id="UP001159659"/>
    </source>
</evidence>
<feature type="disulfide bond" evidence="2">
    <location>
        <begin position="172"/>
        <end position="173"/>
    </location>
</feature>
<dbReference type="GO" id="GO:0046556">
    <property type="term" value="F:alpha-L-arabinofuranosidase activity"/>
    <property type="evidence" value="ECO:0007669"/>
    <property type="project" value="InterPro"/>
</dbReference>
<dbReference type="Gene3D" id="2.60.120.200">
    <property type="match status" value="1"/>
</dbReference>
<organism evidence="6 8">
    <name type="scientific">Peronospora farinosa</name>
    <dbReference type="NCBI Taxonomy" id="134698"/>
    <lineage>
        <taxon>Eukaryota</taxon>
        <taxon>Sar</taxon>
        <taxon>Stramenopiles</taxon>
        <taxon>Oomycota</taxon>
        <taxon>Peronosporomycetes</taxon>
        <taxon>Peronosporales</taxon>
        <taxon>Peronosporaceae</taxon>
        <taxon>Peronospora</taxon>
    </lineage>
</organism>
<comment type="caution">
    <text evidence="6">The sequence shown here is derived from an EMBL/GenBank/DDBJ whole genome shotgun (WGS) entry which is preliminary data.</text>
</comment>
<evidence type="ECO:0000313" key="7">
    <source>
        <dbReference type="Proteomes" id="UP001157938"/>
    </source>
</evidence>